<dbReference type="AlphaFoldDB" id="A0A3E4UHG9"/>
<keyword evidence="2" id="KW-1133">Transmembrane helix</keyword>
<evidence type="ECO:0000313" key="4">
    <source>
        <dbReference type="EMBL" id="RGM08796.1"/>
    </source>
</evidence>
<keyword evidence="2" id="KW-0472">Membrane</keyword>
<dbReference type="EMBL" id="QSSQ01000001">
    <property type="protein sequence ID" value="RGM08796.1"/>
    <property type="molecule type" value="Genomic_DNA"/>
</dbReference>
<dbReference type="GO" id="GO:0016780">
    <property type="term" value="F:phosphotransferase activity, for other substituted phosphate groups"/>
    <property type="evidence" value="ECO:0007669"/>
    <property type="project" value="TreeGrafter"/>
</dbReference>
<name>A0A3E4UHG9_9FIRM</name>
<protein>
    <submittedName>
        <fullName evidence="4">Sugar transferase</fullName>
    </submittedName>
</protein>
<reference evidence="4 5" key="1">
    <citation type="submission" date="2018-08" db="EMBL/GenBank/DDBJ databases">
        <title>A genome reference for cultivated species of the human gut microbiota.</title>
        <authorList>
            <person name="Zou Y."/>
            <person name="Xue W."/>
            <person name="Luo G."/>
        </authorList>
    </citation>
    <scope>NUCLEOTIDE SEQUENCE [LARGE SCALE GENOMIC DNA]</scope>
    <source>
        <strain evidence="4 5">TF05-11AC</strain>
    </source>
</reference>
<evidence type="ECO:0000256" key="2">
    <source>
        <dbReference type="SAM" id="Phobius"/>
    </source>
</evidence>
<keyword evidence="4" id="KW-0808">Transferase</keyword>
<evidence type="ECO:0000313" key="5">
    <source>
        <dbReference type="Proteomes" id="UP000261257"/>
    </source>
</evidence>
<organism evidence="4 5">
    <name type="scientific">Hungatella hathewayi</name>
    <dbReference type="NCBI Taxonomy" id="154046"/>
    <lineage>
        <taxon>Bacteria</taxon>
        <taxon>Bacillati</taxon>
        <taxon>Bacillota</taxon>
        <taxon>Clostridia</taxon>
        <taxon>Lachnospirales</taxon>
        <taxon>Lachnospiraceae</taxon>
        <taxon>Hungatella</taxon>
    </lineage>
</organism>
<comment type="similarity">
    <text evidence="1">Belongs to the bacterial sugar transferase family.</text>
</comment>
<evidence type="ECO:0000256" key="1">
    <source>
        <dbReference type="ARBA" id="ARBA00006464"/>
    </source>
</evidence>
<proteinExistence type="inferred from homology"/>
<dbReference type="InterPro" id="IPR003362">
    <property type="entry name" value="Bact_transf"/>
</dbReference>
<dbReference type="PANTHER" id="PTHR30576">
    <property type="entry name" value="COLANIC BIOSYNTHESIS UDP-GLUCOSE LIPID CARRIER TRANSFERASE"/>
    <property type="match status" value="1"/>
</dbReference>
<dbReference type="Proteomes" id="UP000261257">
    <property type="component" value="Unassembled WGS sequence"/>
</dbReference>
<keyword evidence="2" id="KW-0812">Transmembrane</keyword>
<comment type="caution">
    <text evidence="4">The sequence shown here is derived from an EMBL/GenBank/DDBJ whole genome shotgun (WGS) entry which is preliminary data.</text>
</comment>
<feature type="transmembrane region" description="Helical" evidence="2">
    <location>
        <begin position="12"/>
        <end position="35"/>
    </location>
</feature>
<evidence type="ECO:0000259" key="3">
    <source>
        <dbReference type="Pfam" id="PF02397"/>
    </source>
</evidence>
<dbReference type="PANTHER" id="PTHR30576:SF0">
    <property type="entry name" value="UNDECAPRENYL-PHOSPHATE N-ACETYLGALACTOSAMINYL 1-PHOSPHATE TRANSFERASE-RELATED"/>
    <property type="match status" value="1"/>
</dbReference>
<accession>A0A3E4UHG9</accession>
<gene>
    <name evidence="4" type="ORF">DXC39_02190</name>
</gene>
<sequence>MYRFSLVLKRGFDIISSLTAIVLLIPLWIGVSIAIKQDSKGPVFFKQERRTKDGRVFQMLKFRSMIVNAENIGTGLFNYENDPRVTKVGRRLRNSSVDELPQLFNILSGTMSVVGPRPCVKYELGDFDTLNRKYKKRFEVKAGLTGLAQIKGRNEISWDEKVNYDNQYVDQFKKYGVITDIRILMESVVKVLRKEDICENKADESLEDVEAARLVEKEIIRIAHIQEEEMKGQI</sequence>
<feature type="domain" description="Bacterial sugar transferase" evidence="3">
    <location>
        <begin position="9"/>
        <end position="192"/>
    </location>
</feature>
<dbReference type="Pfam" id="PF02397">
    <property type="entry name" value="Bac_transf"/>
    <property type="match status" value="1"/>
</dbReference>
<dbReference type="RefSeq" id="WP_117620540.1">
    <property type="nucleotide sequence ID" value="NZ_QRQF01000001.1"/>
</dbReference>